<evidence type="ECO:0000313" key="2">
    <source>
        <dbReference type="EMBL" id="MDQ0445127.1"/>
    </source>
</evidence>
<dbReference type="InterPro" id="IPR039261">
    <property type="entry name" value="FNR_nucleotide-bd"/>
</dbReference>
<proteinExistence type="predicted"/>
<dbReference type="Gene3D" id="3.40.50.80">
    <property type="entry name" value="Nucleotide-binding domain of ferredoxin-NADP reductase (FNR) module"/>
    <property type="match status" value="1"/>
</dbReference>
<dbReference type="RefSeq" id="WP_238249541.1">
    <property type="nucleotide sequence ID" value="NZ_BPQX01000032.1"/>
</dbReference>
<dbReference type="EMBL" id="JAUSVV010000021">
    <property type="protein sequence ID" value="MDQ0445127.1"/>
    <property type="molecule type" value="Genomic_DNA"/>
</dbReference>
<evidence type="ECO:0000313" key="3">
    <source>
        <dbReference type="Proteomes" id="UP001236369"/>
    </source>
</evidence>
<dbReference type="Proteomes" id="UP001236369">
    <property type="component" value="Unassembled WGS sequence"/>
</dbReference>
<reference evidence="2 3" key="1">
    <citation type="submission" date="2023-07" db="EMBL/GenBank/DDBJ databases">
        <title>Genomic Encyclopedia of Type Strains, Phase IV (KMG-IV): sequencing the most valuable type-strain genomes for metagenomic binning, comparative biology and taxonomic classification.</title>
        <authorList>
            <person name="Goeker M."/>
        </authorList>
    </citation>
    <scope>NUCLEOTIDE SEQUENCE [LARGE SCALE GENOMIC DNA]</scope>
    <source>
        <strain evidence="2 3">DSM 19562</strain>
    </source>
</reference>
<keyword evidence="3" id="KW-1185">Reference proteome</keyword>
<accession>A0ABU0HS18</accession>
<sequence>MRARCSLVVNGRAVRCSPGDTPLEAAVAEGMIAPVPGMHGVNMLGQGGAPAARRSQGRRGRDAPATLSDVPEGREAGPAARAAPQERARQNLKGTLTEVRRLGPGILELVATLTRRPLHEPGEQYTVSLPGLPAMTLSPTLRTDGSAEINEAVFHLPRDPDEDGAAAFVVGQDVRLKGPFGRGHYRPGGGRLVLAATGAGFGPIWAIARAARYIEPERDMALAIGARDALDLYMRESVEWLRGTGVGRIVLCAERGRQRPPDVRPGPVGAHLPQLRASDVIHVAGDIATVGAVQALAGAVGARCYPIVVE</sequence>
<comment type="caution">
    <text evidence="2">The sequence shown here is derived from an EMBL/GenBank/DDBJ whole genome shotgun (WGS) entry which is preliminary data.</text>
</comment>
<evidence type="ECO:0000256" key="1">
    <source>
        <dbReference type="SAM" id="MobiDB-lite"/>
    </source>
</evidence>
<feature type="region of interest" description="Disordered" evidence="1">
    <location>
        <begin position="44"/>
        <end position="88"/>
    </location>
</feature>
<dbReference type="InterPro" id="IPR050415">
    <property type="entry name" value="MRET"/>
</dbReference>
<dbReference type="PANTHER" id="PTHR47354:SF5">
    <property type="entry name" value="PROTEIN RFBI"/>
    <property type="match status" value="1"/>
</dbReference>
<gene>
    <name evidence="2" type="ORF">QO016_004654</name>
</gene>
<name>A0ABU0HS18_9HYPH</name>
<dbReference type="SUPFAM" id="SSF52343">
    <property type="entry name" value="Ferredoxin reductase-like, C-terminal NADP-linked domain"/>
    <property type="match status" value="1"/>
</dbReference>
<dbReference type="PANTHER" id="PTHR47354">
    <property type="entry name" value="NADH OXIDOREDUCTASE HCR"/>
    <property type="match status" value="1"/>
</dbReference>
<protein>
    <submittedName>
        <fullName evidence="2">NAD(P)H-flavin reductase</fullName>
    </submittedName>
</protein>
<organism evidence="2 3">
    <name type="scientific">Methylobacterium persicinum</name>
    <dbReference type="NCBI Taxonomy" id="374426"/>
    <lineage>
        <taxon>Bacteria</taxon>
        <taxon>Pseudomonadati</taxon>
        <taxon>Pseudomonadota</taxon>
        <taxon>Alphaproteobacteria</taxon>
        <taxon>Hyphomicrobiales</taxon>
        <taxon>Methylobacteriaceae</taxon>
        <taxon>Methylobacterium</taxon>
    </lineage>
</organism>